<evidence type="ECO:0000313" key="4">
    <source>
        <dbReference type="EMBL" id="MCS5711345.1"/>
    </source>
</evidence>
<reference evidence="4" key="3">
    <citation type="submission" date="2021-06" db="EMBL/GenBank/DDBJ databases">
        <title>Genomic Description and Analysis of Intracellular Bacteria, Candidatus Berkiella cookevillensis and Candidatus Berkiella aquae.</title>
        <authorList>
            <person name="Kidane D.T."/>
            <person name="Mehari Y.T."/>
            <person name="Rice F.C."/>
            <person name="Arivett B.A."/>
            <person name="Farone A.L."/>
            <person name="Berk S.G."/>
            <person name="Farone M.B."/>
        </authorList>
    </citation>
    <scope>NUCLEOTIDE SEQUENCE</scope>
    <source>
        <strain evidence="4">HT99</strain>
    </source>
</reference>
<evidence type="ECO:0000313" key="5">
    <source>
        <dbReference type="Proteomes" id="UP000051497"/>
    </source>
</evidence>
<feature type="transmembrane region" description="Helical" evidence="2">
    <location>
        <begin position="591"/>
        <end position="619"/>
    </location>
</feature>
<protein>
    <submittedName>
        <fullName evidence="3">Uncharacterized protein</fullName>
    </submittedName>
</protein>
<feature type="compositionally biased region" description="Polar residues" evidence="1">
    <location>
        <begin position="696"/>
        <end position="707"/>
    </location>
</feature>
<keyword evidence="2" id="KW-1133">Transmembrane helix</keyword>
<keyword evidence="5" id="KW-1185">Reference proteome</keyword>
<sequence length="721" mass="80875">MTEHVSFIEAFGKIKEAFSKFTHLQLADGFSKLASLGGDIIALGITGFAGFLIADVLQNENLKTRQKILPALAYGLGMFATIPLAISIIIGASVLIPPFIFAASCVSAVRSIGLYLEERAERKNLRKEMISTDDLIKKINKAKLSDDDKKMLEGYLKAWDPIYDMLYAARQDVITDGSLSVSKKREKVLAVNKIIEDFYLANQAEGEQRVSQLADIAKKVELAGLQTVSRKITEFSEIGQAFEKMNLPSSLRKSMYAYQFTHEKIFSQDLPGEIKQKYIQLIEGKKIAEDDLQLLYSHIGNRFINQTPLQQVAIQDDNFEDKLKATDLNKNAVEQCKRYYLESRQVYDELMKLREQLPTILFANNDREKVMELFESFRRSFIELRGGDVDKWIAFKNQIPDTVFLKEIEHAMQKLATSEIAFEAIKIDSNLKKMIQEYDHATMAQYANSYHAEFPAPKINFDFKANDLLHRSGLKPGIGAAFSKVTEGVSKISETIQENVIRKIAGEKTTEEMEGQELKQEKSAAKKAMRKDFKTRYAGVFNVVQKKERLNFLEKSVPRQLANVFMSIGVAAASLVTTILIPAVASPAAPVAAVAATVIGALSATLSVASIANSVGLVYEQIKGKIKLSKTKETVSSGVVPDFEYGKKAKEKYQTEMEKQNKKEAKQEAKMAAKEEKAKNAKELRANKTPFFNRFMNVQSEVKNNTQVKDKPSSQNRHSKP</sequence>
<dbReference type="EMBL" id="LKAJ01000008">
    <property type="protein sequence ID" value="KRG20868.1"/>
    <property type="molecule type" value="Genomic_DNA"/>
</dbReference>
<dbReference type="AlphaFoldDB" id="A0A0Q9YVA2"/>
<reference evidence="4" key="2">
    <citation type="journal article" date="2016" name="Genome Announc.">
        <title>Draft Genome Sequences of Two Novel Amoeba-Resistant Intranuclear Bacteria, 'Candidatus Berkiella cookevillensis' and 'Candidatus Berkiella aquae'.</title>
        <authorList>
            <person name="Mehari Y.T."/>
            <person name="Arivett B.A."/>
            <person name="Farone A.L."/>
            <person name="Gunderson J.H."/>
            <person name="Farone M.B."/>
        </authorList>
    </citation>
    <scope>NUCLEOTIDE SEQUENCE</scope>
    <source>
        <strain evidence="4">HT99</strain>
    </source>
</reference>
<comment type="caution">
    <text evidence="3">The sequence shown here is derived from an EMBL/GenBank/DDBJ whole genome shotgun (WGS) entry which is preliminary data.</text>
</comment>
<gene>
    <name evidence="4" type="ORF">HT99x_007850</name>
    <name evidence="3" type="ORF">HT99x_02085</name>
</gene>
<feature type="transmembrane region" description="Helical" evidence="2">
    <location>
        <begin position="40"/>
        <end position="57"/>
    </location>
</feature>
<dbReference type="EMBL" id="LKAJ02000001">
    <property type="protein sequence ID" value="MCS5711345.1"/>
    <property type="molecule type" value="Genomic_DNA"/>
</dbReference>
<evidence type="ECO:0000256" key="2">
    <source>
        <dbReference type="SAM" id="Phobius"/>
    </source>
</evidence>
<feature type="transmembrane region" description="Helical" evidence="2">
    <location>
        <begin position="561"/>
        <end position="585"/>
    </location>
</feature>
<proteinExistence type="predicted"/>
<organism evidence="3">
    <name type="scientific">Candidatus Berkiella aquae</name>
    <dbReference type="NCBI Taxonomy" id="295108"/>
    <lineage>
        <taxon>Bacteria</taxon>
        <taxon>Pseudomonadati</taxon>
        <taxon>Pseudomonadota</taxon>
        <taxon>Gammaproteobacteria</taxon>
        <taxon>Candidatus Berkiellales</taxon>
        <taxon>Candidatus Berkiellaceae</taxon>
        <taxon>Candidatus Berkiella</taxon>
    </lineage>
</organism>
<keyword evidence="2" id="KW-0472">Membrane</keyword>
<name>A0A0Q9YVA2_9GAMM</name>
<feature type="transmembrane region" description="Helical" evidence="2">
    <location>
        <begin position="69"/>
        <end position="90"/>
    </location>
</feature>
<feature type="compositionally biased region" description="Basic and acidic residues" evidence="1">
    <location>
        <begin position="658"/>
        <end position="686"/>
    </location>
</feature>
<keyword evidence="2" id="KW-0812">Transmembrane</keyword>
<dbReference type="OrthoDB" id="5660645at2"/>
<accession>A0A0Q9YVA2</accession>
<reference evidence="3" key="1">
    <citation type="submission" date="2015-09" db="EMBL/GenBank/DDBJ databases">
        <title>Draft Genome Sequences of Two Novel Amoeba-resistant Intranuclear Bacteria, Candidatus Berkiella cookevillensis and Candidatus Berkiella aquae.</title>
        <authorList>
            <person name="Mehari Y.T."/>
            <person name="Arivett B.A."/>
            <person name="Farone A.L."/>
            <person name="Gunderson J.H."/>
            <person name="Farone M.B."/>
        </authorList>
    </citation>
    <scope>NUCLEOTIDE SEQUENCE [LARGE SCALE GENOMIC DNA]</scope>
    <source>
        <strain evidence="3">HT99</strain>
    </source>
</reference>
<dbReference type="STRING" id="295108.HT99x_02085"/>
<dbReference type="Proteomes" id="UP000051497">
    <property type="component" value="Unassembled WGS sequence"/>
</dbReference>
<dbReference type="RefSeq" id="WP_075066710.1">
    <property type="nucleotide sequence ID" value="NZ_LKAJ02000001.1"/>
</dbReference>
<evidence type="ECO:0000256" key="1">
    <source>
        <dbReference type="SAM" id="MobiDB-lite"/>
    </source>
</evidence>
<feature type="region of interest" description="Disordered" evidence="1">
    <location>
        <begin position="658"/>
        <end position="721"/>
    </location>
</feature>
<feature type="transmembrane region" description="Helical" evidence="2">
    <location>
        <begin position="96"/>
        <end position="116"/>
    </location>
</feature>
<evidence type="ECO:0000313" key="3">
    <source>
        <dbReference type="EMBL" id="KRG20868.1"/>
    </source>
</evidence>